<protein>
    <submittedName>
        <fullName evidence="1">Uncharacterized protein</fullName>
    </submittedName>
</protein>
<reference evidence="1 2" key="1">
    <citation type="submission" date="2019-08" db="EMBL/GenBank/DDBJ databases">
        <authorList>
            <person name="Kuhnert P."/>
        </authorList>
    </citation>
    <scope>NUCLEOTIDE SEQUENCE [LARGE SCALE GENOMIC DNA]</scope>
    <source>
        <strain evidence="1 2">B36.5</strain>
    </source>
</reference>
<evidence type="ECO:0000313" key="2">
    <source>
        <dbReference type="Proteomes" id="UP000323594"/>
    </source>
</evidence>
<name>A0AAE6ITH1_TREPH</name>
<dbReference type="AlphaFoldDB" id="A0AAE6ITH1"/>
<dbReference type="RefSeq" id="WP_148878647.1">
    <property type="nucleotide sequence ID" value="NZ_CP042813.1"/>
</dbReference>
<organism evidence="1 2">
    <name type="scientific">Treponema phagedenis</name>
    <dbReference type="NCBI Taxonomy" id="162"/>
    <lineage>
        <taxon>Bacteria</taxon>
        <taxon>Pseudomonadati</taxon>
        <taxon>Spirochaetota</taxon>
        <taxon>Spirochaetia</taxon>
        <taxon>Spirochaetales</taxon>
        <taxon>Treponemataceae</taxon>
        <taxon>Treponema</taxon>
    </lineage>
</organism>
<dbReference type="EMBL" id="CP042817">
    <property type="protein sequence ID" value="QEJ96972.1"/>
    <property type="molecule type" value="Genomic_DNA"/>
</dbReference>
<evidence type="ECO:0000313" key="1">
    <source>
        <dbReference type="EMBL" id="QEJ96972.1"/>
    </source>
</evidence>
<proteinExistence type="predicted"/>
<dbReference type="Proteomes" id="UP000323594">
    <property type="component" value="Chromosome"/>
</dbReference>
<sequence length="284" mass="32939">MEEWYTYLRNGFIYVQFINKITGKKMTAKSTRTRDPAKAEKIIHQWYYNQDSFFNIKQKDDKIGIIELAVENATHRALQKAVPIGIQHDEKLIASLSQTIDQTVSETLSKFFVDAAIKGEDKKSIQNQIRAIESIEEKSAEMREPGEKFDGVTFKDYLFNFFDYDKSPYITQLQQRGKSLPMRPRFRNMFLTFRLYERFFSNTLLADIEADEINSILGAIKNTGNLADSSMCALVSSICQALKFAYENDVISHLITSKITRLSFYMRFGKTVTFRANPYIAYVY</sequence>
<accession>A0AAE6ITH1</accession>
<gene>
    <name evidence="1" type="ORF">FUT82_02555</name>
</gene>